<dbReference type="NCBIfam" id="NF002795">
    <property type="entry name" value="PRK02929.1"/>
    <property type="match status" value="1"/>
</dbReference>
<comment type="similarity">
    <text evidence="6">Belongs to the arabinose isomerase family.</text>
</comment>
<dbReference type="PIRSF" id="PIRSF001478">
    <property type="entry name" value="L-ara_isomerase"/>
    <property type="match status" value="1"/>
</dbReference>
<sequence>MLTVKPYQFWFVTGSQHLYGPETLLEVAENSRVIASGIDRDESIPYEVTFKQVVTTPDEITAVLAAANADENCAGVITWMHTFSPAKMWISGLSQLRKPLLHLHTQFNRDIPWDSIDMDFMNTNQAAHGDREYGFIGARMGVARKVVVGYWEDAEVRSRIAGWQRTSVAFTESKSLKIARFGDNMRQVAVTEGDKVEAQIKFGWSINGFGIGDLVARIATFSEEEVDALAAEYEATYQIAPEVRNNAEQWESIREQARIELGMKSFLEEGGFTAFTTTFEDLHGMKQLPGLAVQRLMEQGYGFGGEGDWKTSALTRLMKIIAGNKETSFMEDYTYHFEPGNEMILGAHMLEVCPTIAVDKPRLEVHPLGIGGKADPARMIFNGRSGQAVNASLVDLGGRMRLIVNVVDAVEPDRDMPKLPVARVLWKPQPSLKESAEAWIYAGGAHHTVLSYAITTEQLVDWAEMTGVEIVIIDNATNPIQFRNELRLNDLVWRLR</sequence>
<dbReference type="Proteomes" id="UP000570361">
    <property type="component" value="Unassembled WGS sequence"/>
</dbReference>
<dbReference type="InterPro" id="IPR055389">
    <property type="entry name" value="AraA_N"/>
</dbReference>
<keyword evidence="5 6" id="KW-0119">Carbohydrate metabolism</keyword>
<comment type="function">
    <text evidence="6">Catalyzes the conversion of L-arabinose to L-ribulose.</text>
</comment>
<evidence type="ECO:0000259" key="8">
    <source>
        <dbReference type="Pfam" id="PF11762"/>
    </source>
</evidence>
<comment type="caution">
    <text evidence="10">The sequence shown here is derived from an EMBL/GenBank/DDBJ whole genome shotgun (WGS) entry which is preliminary data.</text>
</comment>
<feature type="domain" description="L-arabinose isomerase central" evidence="9">
    <location>
        <begin position="177"/>
        <end position="322"/>
    </location>
</feature>
<dbReference type="PANTHER" id="PTHR38464">
    <property type="entry name" value="L-ARABINOSE ISOMERASE"/>
    <property type="match status" value="1"/>
</dbReference>
<name>A0A7W5AXH5_9BACL</name>
<dbReference type="Pfam" id="PF11762">
    <property type="entry name" value="Arabinose_Iso_C"/>
    <property type="match status" value="1"/>
</dbReference>
<feature type="domain" description="L-arabinose isomerase C-terminal" evidence="8">
    <location>
        <begin position="326"/>
        <end position="469"/>
    </location>
</feature>
<keyword evidence="1 6" id="KW-0479">Metal-binding</keyword>
<evidence type="ECO:0000256" key="6">
    <source>
        <dbReference type="HAMAP-Rule" id="MF_00519"/>
    </source>
</evidence>
<feature type="binding site" evidence="6">
    <location>
        <position position="331"/>
    </location>
    <ligand>
        <name>Mn(2+)</name>
        <dbReference type="ChEBI" id="CHEBI:29035"/>
    </ligand>
</feature>
<dbReference type="GO" id="GO:0019569">
    <property type="term" value="P:L-arabinose catabolic process to D-xylulose 5-phosphate"/>
    <property type="evidence" value="ECO:0007669"/>
    <property type="project" value="UniProtKB-UniRule"/>
</dbReference>
<feature type="binding site" evidence="6">
    <location>
        <position position="306"/>
    </location>
    <ligand>
        <name>Mn(2+)</name>
        <dbReference type="ChEBI" id="CHEBI:29035"/>
    </ligand>
</feature>
<comment type="catalytic activity">
    <reaction evidence="6">
        <text>beta-L-arabinopyranose = L-ribulose</text>
        <dbReference type="Rhea" id="RHEA:14821"/>
        <dbReference type="ChEBI" id="CHEBI:16880"/>
        <dbReference type="ChEBI" id="CHEBI:40886"/>
        <dbReference type="EC" id="5.3.1.4"/>
    </reaction>
</comment>
<dbReference type="SUPFAM" id="SSF53743">
    <property type="entry name" value="FucI/AraA N-terminal and middle domains"/>
    <property type="match status" value="1"/>
</dbReference>
<evidence type="ECO:0000256" key="1">
    <source>
        <dbReference type="ARBA" id="ARBA00022723"/>
    </source>
</evidence>
<dbReference type="GO" id="GO:0005829">
    <property type="term" value="C:cytosol"/>
    <property type="evidence" value="ECO:0007669"/>
    <property type="project" value="TreeGrafter"/>
</dbReference>
<evidence type="ECO:0000313" key="11">
    <source>
        <dbReference type="Proteomes" id="UP000570361"/>
    </source>
</evidence>
<evidence type="ECO:0000259" key="7">
    <source>
        <dbReference type="Pfam" id="PF02610"/>
    </source>
</evidence>
<evidence type="ECO:0000256" key="5">
    <source>
        <dbReference type="ARBA" id="ARBA00023277"/>
    </source>
</evidence>
<accession>A0A7W5AXH5</accession>
<dbReference type="Gene3D" id="3.40.50.10940">
    <property type="match status" value="1"/>
</dbReference>
<dbReference type="InterPro" id="IPR009015">
    <property type="entry name" value="Fucose_isomerase_N/cen_sf"/>
</dbReference>
<dbReference type="Pfam" id="PF24856">
    <property type="entry name" value="AraA_central"/>
    <property type="match status" value="1"/>
</dbReference>
<dbReference type="EC" id="5.3.1.4" evidence="6"/>
<organism evidence="10 11">
    <name type="scientific">Paenibacillus phyllosphaerae</name>
    <dbReference type="NCBI Taxonomy" id="274593"/>
    <lineage>
        <taxon>Bacteria</taxon>
        <taxon>Bacillati</taxon>
        <taxon>Bacillota</taxon>
        <taxon>Bacilli</taxon>
        <taxon>Bacillales</taxon>
        <taxon>Paenibacillaceae</taxon>
        <taxon>Paenibacillus</taxon>
    </lineage>
</organism>
<evidence type="ECO:0000256" key="4">
    <source>
        <dbReference type="ARBA" id="ARBA00023235"/>
    </source>
</evidence>
<dbReference type="Pfam" id="PF02610">
    <property type="entry name" value="AraA_N"/>
    <property type="match status" value="1"/>
</dbReference>
<dbReference type="CDD" id="cd03557">
    <property type="entry name" value="L-arabinose_isomerase"/>
    <property type="match status" value="1"/>
</dbReference>
<dbReference type="GO" id="GO:0030145">
    <property type="term" value="F:manganese ion binding"/>
    <property type="evidence" value="ECO:0007669"/>
    <property type="project" value="UniProtKB-UniRule"/>
</dbReference>
<keyword evidence="4 6" id="KW-0413">Isomerase</keyword>
<evidence type="ECO:0000259" key="9">
    <source>
        <dbReference type="Pfam" id="PF24856"/>
    </source>
</evidence>
<reference evidence="10 11" key="1">
    <citation type="submission" date="2020-08" db="EMBL/GenBank/DDBJ databases">
        <title>Genomic Encyclopedia of Type Strains, Phase III (KMG-III): the genomes of soil and plant-associated and newly described type strains.</title>
        <authorList>
            <person name="Whitman W."/>
        </authorList>
    </citation>
    <scope>NUCLEOTIDE SEQUENCE [LARGE SCALE GENOMIC DNA]</scope>
    <source>
        <strain evidence="10 11">CECT 5862</strain>
    </source>
</reference>
<dbReference type="InterPro" id="IPR024664">
    <property type="entry name" value="Ara_Isoase_C"/>
</dbReference>
<evidence type="ECO:0000256" key="3">
    <source>
        <dbReference type="ARBA" id="ARBA00023211"/>
    </source>
</evidence>
<feature type="binding site" evidence="6">
    <location>
        <position position="447"/>
    </location>
    <ligand>
        <name>Mn(2+)</name>
        <dbReference type="ChEBI" id="CHEBI:29035"/>
    </ligand>
</feature>
<dbReference type="HAMAP" id="MF_00519">
    <property type="entry name" value="Arabinose_Isome"/>
    <property type="match status" value="1"/>
</dbReference>
<keyword evidence="2 6" id="KW-0054">Arabinose catabolism</keyword>
<dbReference type="InterPro" id="IPR003762">
    <property type="entry name" value="Lara_isomerase"/>
</dbReference>
<dbReference type="GO" id="GO:0008733">
    <property type="term" value="F:L-arabinose isomerase activity"/>
    <property type="evidence" value="ECO:0007669"/>
    <property type="project" value="UniProtKB-UniRule"/>
</dbReference>
<dbReference type="InterPro" id="IPR004216">
    <property type="entry name" value="Fuc/Ara_isomerase_C"/>
</dbReference>
<dbReference type="RefSeq" id="WP_183600305.1">
    <property type="nucleotide sequence ID" value="NZ_JACHXK010000004.1"/>
</dbReference>
<protein>
    <recommendedName>
        <fullName evidence="6">L-arabinose isomerase</fullName>
        <ecNumber evidence="6">5.3.1.4</ecNumber>
    </recommendedName>
</protein>
<dbReference type="SUPFAM" id="SSF50443">
    <property type="entry name" value="FucI/AraA C-terminal domain-like"/>
    <property type="match status" value="1"/>
</dbReference>
<keyword evidence="3 6" id="KW-0464">Manganese</keyword>
<feature type="binding site" evidence="6">
    <location>
        <position position="348"/>
    </location>
    <ligand>
        <name>Mn(2+)</name>
        <dbReference type="ChEBI" id="CHEBI:29035"/>
    </ligand>
</feature>
<dbReference type="AlphaFoldDB" id="A0A7W5AXH5"/>
<proteinExistence type="inferred from homology"/>
<dbReference type="InterPro" id="IPR038583">
    <property type="entry name" value="AraA_N_sf"/>
</dbReference>
<dbReference type="EMBL" id="JACHXK010000004">
    <property type="protein sequence ID" value="MBB3110417.1"/>
    <property type="molecule type" value="Genomic_DNA"/>
</dbReference>
<evidence type="ECO:0000256" key="2">
    <source>
        <dbReference type="ARBA" id="ARBA00022935"/>
    </source>
</evidence>
<comment type="pathway">
    <text evidence="6">Carbohydrate degradation; L-arabinose degradation via L-ribulose; D-xylulose 5-phosphate from L-arabinose (bacterial route): step 1/3.</text>
</comment>
<feature type="domain" description="L-arabinose isomerase N-terminal" evidence="7">
    <location>
        <begin position="7"/>
        <end position="173"/>
    </location>
</feature>
<evidence type="ECO:0000313" key="10">
    <source>
        <dbReference type="EMBL" id="MBB3110417.1"/>
    </source>
</evidence>
<keyword evidence="11" id="KW-1185">Reference proteome</keyword>
<dbReference type="InterPro" id="IPR055390">
    <property type="entry name" value="AraA_central"/>
</dbReference>
<comment type="cofactor">
    <cofactor evidence="6">
        <name>Mn(2+)</name>
        <dbReference type="ChEBI" id="CHEBI:29035"/>
    </cofactor>
    <text evidence="6">Binds 1 Mn(2+) ion per subunit.</text>
</comment>
<dbReference type="PANTHER" id="PTHR38464:SF1">
    <property type="entry name" value="L-ARABINOSE ISOMERASE"/>
    <property type="match status" value="1"/>
</dbReference>
<dbReference type="UniPathway" id="UPA00145">
    <property type="reaction ID" value="UER00565"/>
</dbReference>
<gene>
    <name evidence="6" type="primary">araA</name>
    <name evidence="10" type="ORF">FHS18_002484</name>
</gene>